<evidence type="ECO:0000313" key="2">
    <source>
        <dbReference type="Proteomes" id="UP001598251"/>
    </source>
</evidence>
<evidence type="ECO:0000313" key="1">
    <source>
        <dbReference type="EMBL" id="MFD4213570.1"/>
    </source>
</evidence>
<dbReference type="EMBL" id="JBHXOF010000005">
    <property type="protein sequence ID" value="MFD4213570.1"/>
    <property type="molecule type" value="Genomic_DNA"/>
</dbReference>
<keyword evidence="2" id="KW-1185">Reference proteome</keyword>
<dbReference type="RefSeq" id="WP_382825132.1">
    <property type="nucleotide sequence ID" value="NZ_JBHXLY010000006.1"/>
</dbReference>
<reference evidence="1 2" key="1">
    <citation type="submission" date="2024-09" db="EMBL/GenBank/DDBJ databases">
        <title>The Natural Products Discovery Center: Release of the First 8490 Sequenced Strains for Exploring Actinobacteria Biosynthetic Diversity.</title>
        <authorList>
            <person name="Kalkreuter E."/>
            <person name="Kautsar S.A."/>
            <person name="Yang D."/>
            <person name="Bader C.D."/>
            <person name="Teijaro C.N."/>
            <person name="Fluegel L."/>
            <person name="Davis C.M."/>
            <person name="Simpson J.R."/>
            <person name="Lauterbach L."/>
            <person name="Steele A.D."/>
            <person name="Gui C."/>
            <person name="Meng S."/>
            <person name="Li G."/>
            <person name="Viehrig K."/>
            <person name="Ye F."/>
            <person name="Su P."/>
            <person name="Kiefer A.F."/>
            <person name="Nichols A."/>
            <person name="Cepeda A.J."/>
            <person name="Yan W."/>
            <person name="Fan B."/>
            <person name="Jiang Y."/>
            <person name="Adhikari A."/>
            <person name="Zheng C.-J."/>
            <person name="Schuster L."/>
            <person name="Cowan T.M."/>
            <person name="Smanski M.J."/>
            <person name="Chevrette M.G."/>
            <person name="De Carvalho L.P.S."/>
            <person name="Shen B."/>
        </authorList>
    </citation>
    <scope>NUCLEOTIDE SEQUENCE [LARGE SCALE GENOMIC DNA]</scope>
    <source>
        <strain evidence="1 2">NPDC058546</strain>
    </source>
</reference>
<protein>
    <submittedName>
        <fullName evidence="1">Uncharacterized protein</fullName>
    </submittedName>
</protein>
<accession>A0ABW6EFS9</accession>
<name>A0ABW6EFS9_9ACTN</name>
<dbReference type="Proteomes" id="UP001598251">
    <property type="component" value="Unassembled WGS sequence"/>
</dbReference>
<organism evidence="1 2">
    <name type="scientific">Streptomyces sindenensis</name>
    <dbReference type="NCBI Taxonomy" id="67363"/>
    <lineage>
        <taxon>Bacteria</taxon>
        <taxon>Bacillati</taxon>
        <taxon>Actinomycetota</taxon>
        <taxon>Actinomycetes</taxon>
        <taxon>Kitasatosporales</taxon>
        <taxon>Streptomycetaceae</taxon>
        <taxon>Streptomyces</taxon>
    </lineage>
</organism>
<sequence>MIDERGEQAASEVLERLCAVEWIGDWSEVFGKAMSRRLLMREHLRRAALWSQKHSAESAWPFFDITEYIDPEFELSPSLSCKLEELVRGQPSGVKATCRGAVHLAELREQNPAMVPHDLPDLYEPLIRLYERGGEFITDNCGAVDLTGVSFRTGSLQGNAYNTQVVPLNDAVLDALDAEGRVTFYASGDDRGVVFRRLLPQGGGQRDEVFSATLGWQPTTQLSTSEVDIECIQIYDQDAARLIEHAVLGSAPR</sequence>
<proteinExistence type="predicted"/>
<comment type="caution">
    <text evidence="1">The sequence shown here is derived from an EMBL/GenBank/DDBJ whole genome shotgun (WGS) entry which is preliminary data.</text>
</comment>
<gene>
    <name evidence="1" type="ORF">ACFWSS_11815</name>
</gene>